<evidence type="ECO:0008006" key="10">
    <source>
        <dbReference type="Google" id="ProtNLM"/>
    </source>
</evidence>
<dbReference type="Ensembl" id="ENSPCET00000008520.1">
    <property type="protein sequence ID" value="ENSPCEP00000008231.1"/>
    <property type="gene ID" value="ENSPCEG00000006607.1"/>
</dbReference>
<feature type="domain" description="B box-type" evidence="7">
    <location>
        <begin position="169"/>
        <end position="215"/>
    </location>
</feature>
<dbReference type="Pfam" id="PF12126">
    <property type="entry name" value="PML_CC"/>
    <property type="match status" value="1"/>
</dbReference>
<feature type="coiled-coil region" evidence="5">
    <location>
        <begin position="217"/>
        <end position="313"/>
    </location>
</feature>
<protein>
    <recommendedName>
        <fullName evidence="10">Protein PML</fullName>
    </recommendedName>
</protein>
<evidence type="ECO:0000313" key="8">
    <source>
        <dbReference type="Ensembl" id="ENSPCEP00000008231.1"/>
    </source>
</evidence>
<accession>A0A8C8RQL0</accession>
<dbReference type="CDD" id="cd19804">
    <property type="entry name" value="Bbox1_TRIM19_C-V"/>
    <property type="match status" value="1"/>
</dbReference>
<dbReference type="GO" id="GO:0044790">
    <property type="term" value="P:suppression of viral release by host"/>
    <property type="evidence" value="ECO:0007669"/>
    <property type="project" value="TreeGrafter"/>
</dbReference>
<dbReference type="GO" id="GO:0005654">
    <property type="term" value="C:nucleoplasm"/>
    <property type="evidence" value="ECO:0007669"/>
    <property type="project" value="TreeGrafter"/>
</dbReference>
<dbReference type="Gene3D" id="3.30.160.60">
    <property type="entry name" value="Classic Zinc Finger"/>
    <property type="match status" value="1"/>
</dbReference>
<dbReference type="PANTHER" id="PTHR25462:SF302">
    <property type="entry name" value="PROTEIN PML"/>
    <property type="match status" value="1"/>
</dbReference>
<dbReference type="PROSITE" id="PS50119">
    <property type="entry name" value="ZF_BBOX"/>
    <property type="match status" value="2"/>
</dbReference>
<dbReference type="InterPro" id="IPR000315">
    <property type="entry name" value="Znf_B-box"/>
</dbReference>
<dbReference type="SMART" id="SM00184">
    <property type="entry name" value="RING"/>
    <property type="match status" value="1"/>
</dbReference>
<dbReference type="GO" id="GO:0008630">
    <property type="term" value="P:intrinsic apoptotic signaling pathway in response to DNA damage"/>
    <property type="evidence" value="ECO:0007669"/>
    <property type="project" value="TreeGrafter"/>
</dbReference>
<keyword evidence="2 4" id="KW-0863">Zinc-finger</keyword>
<evidence type="ECO:0000256" key="1">
    <source>
        <dbReference type="ARBA" id="ARBA00022723"/>
    </source>
</evidence>
<keyword evidence="1" id="KW-0479">Metal-binding</keyword>
<dbReference type="SUPFAM" id="SSF57845">
    <property type="entry name" value="B-box zinc-binding domain"/>
    <property type="match status" value="1"/>
</dbReference>
<dbReference type="Gene3D" id="3.30.40.10">
    <property type="entry name" value="Zinc/RING finger domain, C3HC4 (zinc finger)"/>
    <property type="match status" value="1"/>
</dbReference>
<dbReference type="InterPro" id="IPR017907">
    <property type="entry name" value="Znf_RING_CS"/>
</dbReference>
<dbReference type="SMART" id="SM00336">
    <property type="entry name" value="BBOX"/>
    <property type="match status" value="2"/>
</dbReference>
<dbReference type="GO" id="GO:0008270">
    <property type="term" value="F:zinc ion binding"/>
    <property type="evidence" value="ECO:0007669"/>
    <property type="project" value="UniProtKB-KW"/>
</dbReference>
<keyword evidence="5" id="KW-0175">Coiled coil</keyword>
<dbReference type="CDD" id="cd16579">
    <property type="entry name" value="RING-HC_PML_C-V"/>
    <property type="match status" value="1"/>
</dbReference>
<keyword evidence="3" id="KW-0862">Zinc</keyword>
<name>A0A8C8RQL0_9SAUR</name>
<evidence type="ECO:0000259" key="7">
    <source>
        <dbReference type="PROSITE" id="PS50119"/>
    </source>
</evidence>
<dbReference type="InterPro" id="IPR047153">
    <property type="entry name" value="TRIM45/56/19-like"/>
</dbReference>
<dbReference type="AlphaFoldDB" id="A0A8C8RQL0"/>
<evidence type="ECO:0000313" key="9">
    <source>
        <dbReference type="Proteomes" id="UP000694393"/>
    </source>
</evidence>
<reference evidence="8" key="2">
    <citation type="submission" date="2025-09" db="UniProtKB">
        <authorList>
            <consortium name="Ensembl"/>
        </authorList>
    </citation>
    <scope>IDENTIFICATION</scope>
</reference>
<evidence type="ECO:0000256" key="4">
    <source>
        <dbReference type="PROSITE-ProRule" id="PRU00024"/>
    </source>
</evidence>
<evidence type="ECO:0000256" key="3">
    <source>
        <dbReference type="ARBA" id="ARBA00022833"/>
    </source>
</evidence>
<feature type="domain" description="RING-type" evidence="6">
    <location>
        <begin position="36"/>
        <end position="73"/>
    </location>
</feature>
<dbReference type="PANTHER" id="PTHR25462">
    <property type="entry name" value="BONUS, ISOFORM C-RELATED"/>
    <property type="match status" value="1"/>
</dbReference>
<keyword evidence="9" id="KW-1185">Reference proteome</keyword>
<evidence type="ECO:0000256" key="2">
    <source>
        <dbReference type="ARBA" id="ARBA00022771"/>
    </source>
</evidence>
<dbReference type="GO" id="GO:0045087">
    <property type="term" value="P:innate immune response"/>
    <property type="evidence" value="ECO:0007669"/>
    <property type="project" value="TreeGrafter"/>
</dbReference>
<dbReference type="InterPro" id="IPR021978">
    <property type="entry name" value="PML-like_CC"/>
</dbReference>
<dbReference type="InterPro" id="IPR013083">
    <property type="entry name" value="Znf_RING/FYVE/PHD"/>
</dbReference>
<dbReference type="SUPFAM" id="SSF57850">
    <property type="entry name" value="RING/U-box"/>
    <property type="match status" value="1"/>
</dbReference>
<dbReference type="PROSITE" id="PS50089">
    <property type="entry name" value="ZF_RING_2"/>
    <property type="match status" value="1"/>
</dbReference>
<evidence type="ECO:0000259" key="6">
    <source>
        <dbReference type="PROSITE" id="PS50089"/>
    </source>
</evidence>
<dbReference type="Proteomes" id="UP000694393">
    <property type="component" value="Unplaced"/>
</dbReference>
<dbReference type="CDD" id="cd19770">
    <property type="entry name" value="Bbox2_TRIM19_C-V"/>
    <property type="match status" value="1"/>
</dbReference>
<reference evidence="8" key="1">
    <citation type="submission" date="2025-08" db="UniProtKB">
        <authorList>
            <consortium name="Ensembl"/>
        </authorList>
    </citation>
    <scope>IDENTIFICATION</scope>
</reference>
<dbReference type="InterPro" id="IPR001841">
    <property type="entry name" value="Znf_RING"/>
</dbReference>
<dbReference type="PROSITE" id="PS00518">
    <property type="entry name" value="ZF_RING_1"/>
    <property type="match status" value="1"/>
</dbReference>
<evidence type="ECO:0000256" key="5">
    <source>
        <dbReference type="SAM" id="Coils"/>
    </source>
</evidence>
<organism evidence="8 9">
    <name type="scientific">Pelusios castaneus</name>
    <name type="common">West African mud turtle</name>
    <dbReference type="NCBI Taxonomy" id="367368"/>
    <lineage>
        <taxon>Eukaryota</taxon>
        <taxon>Metazoa</taxon>
        <taxon>Chordata</taxon>
        <taxon>Craniata</taxon>
        <taxon>Vertebrata</taxon>
        <taxon>Euteleostomi</taxon>
        <taxon>Archelosauria</taxon>
        <taxon>Testudinata</taxon>
        <taxon>Testudines</taxon>
        <taxon>Pleurodira</taxon>
        <taxon>Pelomedusidae</taxon>
        <taxon>Pelusios</taxon>
    </lineage>
</organism>
<feature type="domain" description="B box-type" evidence="7">
    <location>
        <begin position="106"/>
        <end position="148"/>
    </location>
</feature>
<dbReference type="Pfam" id="PF13920">
    <property type="entry name" value="zf-C3HC4_3"/>
    <property type="match status" value="1"/>
</dbReference>
<dbReference type="Pfam" id="PF22586">
    <property type="entry name" value="ANCHR-like_BBOX"/>
    <property type="match status" value="1"/>
</dbReference>
<sequence length="394" mass="44723">MTPSRERKGVFPLPCPSHNPTLRLGWHGDEFQFLLCQGCRKQPTNPKLLPCLHTLCTDCLQENESVGQCPICQAPIPRGSRIAAQDNLLFTSLQAKLNTYWKIASSSNLVCDNCEKEGEFWCSNCEEFLCIKCFGAHQRYLKQETHEVQAVRDLQLGSAKEFLAGSRKSSNLSCPNPMHTNQMLSIYCGECQKPICCICALLDSRHAGRHCDMKVEIQRRQQELTTMSAELKKKEELFEDAYSSLQSKADHLDQVRNETQEHIQKTVEQLVQLIREKGQELLEMVERQHRLGKEELDGKLQQTNAMLRRMETSKELVETMHLYASDQEVMDMHPFIKGSLEELRKLQPLSVGASVQARGFAECKASLQVLFERVTGERGKPMGPSLGPSPRECV</sequence>
<proteinExistence type="predicted"/>